<sequence length="51" mass="5966">MIKGKNGGRLIDNRYLSTESKFSHACTFKKGIVKVVAIDEWQRRKKKEKIE</sequence>
<dbReference type="RefSeq" id="XP_002426639.1">
    <property type="nucleotide sequence ID" value="XM_002426594.1"/>
</dbReference>
<protein>
    <submittedName>
        <fullName evidence="1 2">Uncharacterized protein</fullName>
    </submittedName>
</protein>
<reference evidence="1" key="2">
    <citation type="submission" date="2007-04" db="EMBL/GenBank/DDBJ databases">
        <title>The genome of the human body louse.</title>
        <authorList>
            <consortium name="The Human Body Louse Genome Consortium"/>
            <person name="Kirkness E."/>
            <person name="Walenz B."/>
            <person name="Hass B."/>
            <person name="Bruggner R."/>
            <person name="Strausberg R."/>
        </authorList>
    </citation>
    <scope>NUCLEOTIDE SEQUENCE</scope>
    <source>
        <strain evidence="1">USDA</strain>
    </source>
</reference>
<name>E0VKJ5_PEDHC</name>
<gene>
    <name evidence="2" type="primary">8235520</name>
    <name evidence="1" type="ORF">Phum_PHUM265930</name>
</gene>
<dbReference type="EMBL" id="AAZO01003075">
    <property type="status" value="NOT_ANNOTATED_CDS"/>
    <property type="molecule type" value="Genomic_DNA"/>
</dbReference>
<dbReference type="KEGG" id="phu:Phum_PHUM265930"/>
<dbReference type="HOGENOM" id="CLU_3108835_0_0_1"/>
<dbReference type="CTD" id="8235520"/>
<dbReference type="Proteomes" id="UP000009046">
    <property type="component" value="Unassembled WGS sequence"/>
</dbReference>
<dbReference type="InParanoid" id="E0VKJ5"/>
<evidence type="ECO:0000313" key="3">
    <source>
        <dbReference type="Proteomes" id="UP000009046"/>
    </source>
</evidence>
<reference evidence="1" key="1">
    <citation type="submission" date="2007-04" db="EMBL/GenBank/DDBJ databases">
        <title>Annotation of Pediculus humanus corporis strain USDA.</title>
        <authorList>
            <person name="Kirkness E."/>
            <person name="Hannick L."/>
            <person name="Hass B."/>
            <person name="Bruggner R."/>
            <person name="Lawson D."/>
            <person name="Bidwell S."/>
            <person name="Joardar V."/>
            <person name="Caler E."/>
            <person name="Walenz B."/>
            <person name="Inman J."/>
            <person name="Schobel S."/>
            <person name="Galinsky K."/>
            <person name="Amedeo P."/>
            <person name="Strausberg R."/>
        </authorList>
    </citation>
    <scope>NUCLEOTIDE SEQUENCE</scope>
    <source>
        <strain evidence="1">USDA</strain>
    </source>
</reference>
<evidence type="ECO:0000313" key="2">
    <source>
        <dbReference type="EnsemblMetazoa" id="PHUM265930-PA"/>
    </source>
</evidence>
<proteinExistence type="predicted"/>
<dbReference type="EMBL" id="DS235248">
    <property type="protein sequence ID" value="EEB13901.1"/>
    <property type="molecule type" value="Genomic_DNA"/>
</dbReference>
<dbReference type="GeneID" id="8235520"/>
<organism>
    <name type="scientific">Pediculus humanus subsp. corporis</name>
    <name type="common">Body louse</name>
    <dbReference type="NCBI Taxonomy" id="121224"/>
    <lineage>
        <taxon>Eukaryota</taxon>
        <taxon>Metazoa</taxon>
        <taxon>Ecdysozoa</taxon>
        <taxon>Arthropoda</taxon>
        <taxon>Hexapoda</taxon>
        <taxon>Insecta</taxon>
        <taxon>Pterygota</taxon>
        <taxon>Neoptera</taxon>
        <taxon>Paraneoptera</taxon>
        <taxon>Psocodea</taxon>
        <taxon>Troctomorpha</taxon>
        <taxon>Phthiraptera</taxon>
        <taxon>Anoplura</taxon>
        <taxon>Pediculidae</taxon>
        <taxon>Pediculus</taxon>
    </lineage>
</organism>
<dbReference type="AlphaFoldDB" id="E0VKJ5"/>
<accession>E0VKJ5</accession>
<reference evidence="2" key="3">
    <citation type="submission" date="2020-05" db="UniProtKB">
        <authorList>
            <consortium name="EnsemblMetazoa"/>
        </authorList>
    </citation>
    <scope>IDENTIFICATION</scope>
    <source>
        <strain evidence="2">USDA</strain>
    </source>
</reference>
<dbReference type="EnsemblMetazoa" id="PHUM265930-RA">
    <property type="protein sequence ID" value="PHUM265930-PA"/>
    <property type="gene ID" value="PHUM265930"/>
</dbReference>
<keyword evidence="3" id="KW-1185">Reference proteome</keyword>
<evidence type="ECO:0000313" key="1">
    <source>
        <dbReference type="EMBL" id="EEB13901.1"/>
    </source>
</evidence>
<dbReference type="VEuPathDB" id="VectorBase:PHUM265930"/>